<dbReference type="EMBL" id="CCKQ01001962">
    <property type="protein sequence ID" value="CDW73056.1"/>
    <property type="molecule type" value="Genomic_DNA"/>
</dbReference>
<proteinExistence type="predicted"/>
<evidence type="ECO:0000313" key="2">
    <source>
        <dbReference type="EMBL" id="CDW73056.1"/>
    </source>
</evidence>
<name>A0A077ZX15_STYLE</name>
<evidence type="ECO:0000313" key="3">
    <source>
        <dbReference type="Proteomes" id="UP000039865"/>
    </source>
</evidence>
<feature type="compositionally biased region" description="Basic and acidic residues" evidence="1">
    <location>
        <begin position="109"/>
        <end position="142"/>
    </location>
</feature>
<dbReference type="CDD" id="cd23020">
    <property type="entry name" value="zf-HIT"/>
    <property type="match status" value="1"/>
</dbReference>
<keyword evidence="3" id="KW-1185">Reference proteome</keyword>
<evidence type="ECO:0000256" key="1">
    <source>
        <dbReference type="SAM" id="MobiDB-lite"/>
    </source>
</evidence>
<sequence>MLLQLFSGTSSLEQESVEKNHRKLKEKRKNKNKTKKVKIVDSYEDEDGLKEENSSESLTNETRSNNKLPPKSILRNKQQPSYQQAKGRSGHNNLDDENEVDEDQLSDDEFLKRIEGKGDSKGDKNDKSEKKEEPKVDLDKLTKRQRMAYLQKQNPLPNKQQQISIGRLSKQDQTAALARYLDPNADGDMVFYELSNAKKYDEFDYDEDDELNPGLPRNRVGRKPKTQANQQQIDEQKRQQLEKILEEQKKKFKDREKKLTNHMNSEVSGGNGVVGRYIFQNSQRIQAKICPTKPGQCNIKVKLIYKKDKPTKLLIPKELIKNDQKYGGLICKQSNAGLIRRIEDRQRSLKCFCCGKTERKYVCSVTKRIACSFECYQKNKVKV</sequence>
<feature type="compositionally biased region" description="Low complexity" evidence="1">
    <location>
        <begin position="55"/>
        <end position="66"/>
    </location>
</feature>
<gene>
    <name evidence="2" type="primary">Contig3669.g3916</name>
    <name evidence="2" type="ORF">STYLEM_2025</name>
</gene>
<protein>
    <submittedName>
        <fullName evidence="2">Uncharacterized protein</fullName>
    </submittedName>
</protein>
<feature type="region of interest" description="Disordered" evidence="1">
    <location>
        <begin position="1"/>
        <end position="145"/>
    </location>
</feature>
<dbReference type="AlphaFoldDB" id="A0A077ZX15"/>
<feature type="compositionally biased region" description="Acidic residues" evidence="1">
    <location>
        <begin position="95"/>
        <end position="108"/>
    </location>
</feature>
<dbReference type="InParanoid" id="A0A077ZX15"/>
<feature type="compositionally biased region" description="Basic residues" evidence="1">
    <location>
        <begin position="20"/>
        <end position="37"/>
    </location>
</feature>
<feature type="compositionally biased region" description="Polar residues" evidence="1">
    <location>
        <begin position="1"/>
        <end position="14"/>
    </location>
</feature>
<feature type="region of interest" description="Disordered" evidence="1">
    <location>
        <begin position="205"/>
        <end position="236"/>
    </location>
</feature>
<reference evidence="2 3" key="1">
    <citation type="submission" date="2014-06" db="EMBL/GenBank/DDBJ databases">
        <authorList>
            <person name="Swart Estienne"/>
        </authorList>
    </citation>
    <scope>NUCLEOTIDE SEQUENCE [LARGE SCALE GENOMIC DNA]</scope>
    <source>
        <strain evidence="2 3">130c</strain>
    </source>
</reference>
<feature type="compositionally biased region" description="Polar residues" evidence="1">
    <location>
        <begin position="75"/>
        <end position="86"/>
    </location>
</feature>
<organism evidence="2 3">
    <name type="scientific">Stylonychia lemnae</name>
    <name type="common">Ciliate</name>
    <dbReference type="NCBI Taxonomy" id="5949"/>
    <lineage>
        <taxon>Eukaryota</taxon>
        <taxon>Sar</taxon>
        <taxon>Alveolata</taxon>
        <taxon>Ciliophora</taxon>
        <taxon>Intramacronucleata</taxon>
        <taxon>Spirotrichea</taxon>
        <taxon>Stichotrichia</taxon>
        <taxon>Sporadotrichida</taxon>
        <taxon>Oxytrichidae</taxon>
        <taxon>Stylonychinae</taxon>
        <taxon>Stylonychia</taxon>
    </lineage>
</organism>
<accession>A0A077ZX15</accession>
<dbReference type="Proteomes" id="UP000039865">
    <property type="component" value="Unassembled WGS sequence"/>
</dbReference>